<accession>A0A4S8KMX9</accession>
<keyword evidence="2" id="KW-1185">Reference proteome</keyword>
<dbReference type="AlphaFoldDB" id="A0A4S8KMX9"/>
<protein>
    <submittedName>
        <fullName evidence="1">Uncharacterized protein</fullName>
    </submittedName>
</protein>
<organism evidence="1 2">
    <name type="scientific">Dendrothele bispora (strain CBS 962.96)</name>
    <dbReference type="NCBI Taxonomy" id="1314807"/>
    <lineage>
        <taxon>Eukaryota</taxon>
        <taxon>Fungi</taxon>
        <taxon>Dikarya</taxon>
        <taxon>Basidiomycota</taxon>
        <taxon>Agaricomycotina</taxon>
        <taxon>Agaricomycetes</taxon>
        <taxon>Agaricomycetidae</taxon>
        <taxon>Agaricales</taxon>
        <taxon>Agaricales incertae sedis</taxon>
        <taxon>Dendrothele</taxon>
    </lineage>
</organism>
<evidence type="ECO:0000313" key="2">
    <source>
        <dbReference type="Proteomes" id="UP000297245"/>
    </source>
</evidence>
<dbReference type="Proteomes" id="UP000297245">
    <property type="component" value="Unassembled WGS sequence"/>
</dbReference>
<dbReference type="OrthoDB" id="3182677at2759"/>
<reference evidence="1 2" key="1">
    <citation type="journal article" date="2019" name="Nat. Ecol. Evol.">
        <title>Megaphylogeny resolves global patterns of mushroom evolution.</title>
        <authorList>
            <person name="Varga T."/>
            <person name="Krizsan K."/>
            <person name="Foldi C."/>
            <person name="Dima B."/>
            <person name="Sanchez-Garcia M."/>
            <person name="Sanchez-Ramirez S."/>
            <person name="Szollosi G.J."/>
            <person name="Szarkandi J.G."/>
            <person name="Papp V."/>
            <person name="Albert L."/>
            <person name="Andreopoulos W."/>
            <person name="Angelini C."/>
            <person name="Antonin V."/>
            <person name="Barry K.W."/>
            <person name="Bougher N.L."/>
            <person name="Buchanan P."/>
            <person name="Buyck B."/>
            <person name="Bense V."/>
            <person name="Catcheside P."/>
            <person name="Chovatia M."/>
            <person name="Cooper J."/>
            <person name="Damon W."/>
            <person name="Desjardin D."/>
            <person name="Finy P."/>
            <person name="Geml J."/>
            <person name="Haridas S."/>
            <person name="Hughes K."/>
            <person name="Justo A."/>
            <person name="Karasinski D."/>
            <person name="Kautmanova I."/>
            <person name="Kiss B."/>
            <person name="Kocsube S."/>
            <person name="Kotiranta H."/>
            <person name="LaButti K.M."/>
            <person name="Lechner B.E."/>
            <person name="Liimatainen K."/>
            <person name="Lipzen A."/>
            <person name="Lukacs Z."/>
            <person name="Mihaltcheva S."/>
            <person name="Morgado L.N."/>
            <person name="Niskanen T."/>
            <person name="Noordeloos M.E."/>
            <person name="Ohm R.A."/>
            <person name="Ortiz-Santana B."/>
            <person name="Ovrebo C."/>
            <person name="Racz N."/>
            <person name="Riley R."/>
            <person name="Savchenko A."/>
            <person name="Shiryaev A."/>
            <person name="Soop K."/>
            <person name="Spirin V."/>
            <person name="Szebenyi C."/>
            <person name="Tomsovsky M."/>
            <person name="Tulloss R.E."/>
            <person name="Uehling J."/>
            <person name="Grigoriev I.V."/>
            <person name="Vagvolgyi C."/>
            <person name="Papp T."/>
            <person name="Martin F.M."/>
            <person name="Miettinen O."/>
            <person name="Hibbett D.S."/>
            <person name="Nagy L.G."/>
        </authorList>
    </citation>
    <scope>NUCLEOTIDE SEQUENCE [LARGE SCALE GENOMIC DNA]</scope>
    <source>
        <strain evidence="1 2">CBS 962.96</strain>
    </source>
</reference>
<name>A0A4S8KMX9_DENBC</name>
<dbReference type="EMBL" id="ML180664">
    <property type="protein sequence ID" value="THU76883.1"/>
    <property type="molecule type" value="Genomic_DNA"/>
</dbReference>
<proteinExistence type="predicted"/>
<gene>
    <name evidence="1" type="ORF">K435DRAFT_125213</name>
</gene>
<evidence type="ECO:0000313" key="1">
    <source>
        <dbReference type="EMBL" id="THU76883.1"/>
    </source>
</evidence>
<sequence>MGHEIVAHTWQFDASVVAQMLSPKQLKKDVQPGTYHPIGDYDCLIDQEFVQNALAACKLPTPPTLVAAERPNYVQFLNHCVDNCESAYIVAYRKSTEKGLFGRLQKPGLHWWAGLTFFEYNKQTGDGVGGAEPVEPDFVGARRKPDKRDQCYWAPPGPEAGILWAGEVNYKWPELIRQATTYARAMNSAVPMRLFSVVIGVNHSEKTLRFLIFHRGGLTISEALDLKTEAGCRAVQKIMFSVYLWQKPRDAGFPAFINGHDCVLPDPRDLKIKLDFKVTTHLYHAPSVRGRGSFVVSLTLVTPNDTTKSPPPNGATKSPPYNLRAQKAYTTSMNAGKVCPLIGPMSLPQVKAASTDIRPICPTRYHEVELVITPPSTCIKKEVSTLDDLLRYPLVAKFSWPSRKKRALEPAVYNASVSDLGTPVHLMSFEVTLSDGSGWSNAYFLPTSSEARDAFFSLSGNTSEDTFEDPDHRSMWVTVFVGDGESLENCTSALDLCECLLQAALGELNVSAY</sequence>